<dbReference type="InterPro" id="IPR036388">
    <property type="entry name" value="WH-like_DNA-bd_sf"/>
</dbReference>
<dbReference type="Gene3D" id="1.10.8.430">
    <property type="entry name" value="Helical domain of apoptotic protease-activating factors"/>
    <property type="match status" value="1"/>
</dbReference>
<reference evidence="10 11" key="1">
    <citation type="journal article" date="2018" name="Mol. Plant">
        <title>The genome of Artemisia annua provides insight into the evolution of Asteraceae family and artemisinin biosynthesis.</title>
        <authorList>
            <person name="Shen Q."/>
            <person name="Zhang L."/>
            <person name="Liao Z."/>
            <person name="Wang S."/>
            <person name="Yan T."/>
            <person name="Shi P."/>
            <person name="Liu M."/>
            <person name="Fu X."/>
            <person name="Pan Q."/>
            <person name="Wang Y."/>
            <person name="Lv Z."/>
            <person name="Lu X."/>
            <person name="Zhang F."/>
            <person name="Jiang W."/>
            <person name="Ma Y."/>
            <person name="Chen M."/>
            <person name="Hao X."/>
            <person name="Li L."/>
            <person name="Tang Y."/>
            <person name="Lv G."/>
            <person name="Zhou Y."/>
            <person name="Sun X."/>
            <person name="Brodelius P.E."/>
            <person name="Rose J.K.C."/>
            <person name="Tang K."/>
        </authorList>
    </citation>
    <scope>NUCLEOTIDE SEQUENCE [LARGE SCALE GENOMIC DNA]</scope>
    <source>
        <strain evidence="11">cv. Huhao1</strain>
        <tissue evidence="10">Leaf</tissue>
    </source>
</reference>
<dbReference type="GO" id="GO:0006952">
    <property type="term" value="P:defense response"/>
    <property type="evidence" value="ECO:0007669"/>
    <property type="project" value="UniProtKB-KW"/>
</dbReference>
<keyword evidence="6" id="KW-0067">ATP-binding</keyword>
<dbReference type="STRING" id="35608.A0A2U1KQ24"/>
<dbReference type="Gene3D" id="3.40.50.300">
    <property type="entry name" value="P-loop containing nucleotide triphosphate hydrolases"/>
    <property type="match status" value="1"/>
</dbReference>
<dbReference type="AlphaFoldDB" id="A0A2U1KQ24"/>
<evidence type="ECO:0000259" key="9">
    <source>
        <dbReference type="Pfam" id="PF23559"/>
    </source>
</evidence>
<keyword evidence="5" id="KW-0611">Plant defense</keyword>
<feature type="domain" description="Disease resistance protein winged helix" evidence="9">
    <location>
        <begin position="359"/>
        <end position="431"/>
    </location>
</feature>
<dbReference type="Pfam" id="PF23559">
    <property type="entry name" value="WHD_DRP"/>
    <property type="match status" value="1"/>
</dbReference>
<keyword evidence="11" id="KW-1185">Reference proteome</keyword>
<sequence>MIHAKLSDAEGKKSTCVMMEWLKQLKSIVDEADDVLDEFHYEMLRREVKKRYQGNKARKILCFLNLKKFSFGRDMGHKIENINKELSQIYKRAQNLQLQDEKVEPAGSSYRLGTVPYLDEFKIVGRENDELRMGGTGKTTLAKSVYNNHKIEQHFEVRTWLCVSVKVNVDKLLANIYESLSREKSKSLTTVTLMENLRKKLGSKRYLLVLDDVWDEELSYWDEFRKCMLQLNSENGSCIIVTTRKLNIGRNANIEDSHILKCLSDDESWAMFKERALPLPELEEIGRDIVKKCRGLPLLVDILGSMLRHYNTDKGKWLSIQESEVWDVEERGRVLSILKLSFDNLPDSMVKQCFVYCSIFKKDKIIDREELVQLWMALGLVTTDTTGTKEMEDLGNDNIQILVNGSLFQNVTKNKFGEIYSCQMHDLVHDLLLSLSRQETLCLVAATSDDVQIPPVKHLALYRKENKKTLKTTHIKWRQSFSGDQIGAPKEVLWTLERGDHGGIHVDKGRIGSGSFFCSNKVRGLDLVSRYFIYASRGMCVSFKYMGEYRDARVLYGSIMSREVGVLCRVCCERGI</sequence>
<dbReference type="InterPro" id="IPR058922">
    <property type="entry name" value="WHD_DRP"/>
</dbReference>
<evidence type="ECO:0000256" key="1">
    <source>
        <dbReference type="ARBA" id="ARBA00008894"/>
    </source>
</evidence>
<dbReference type="InterPro" id="IPR042197">
    <property type="entry name" value="Apaf_helical"/>
</dbReference>
<keyword evidence="3" id="KW-0677">Repeat</keyword>
<evidence type="ECO:0000256" key="2">
    <source>
        <dbReference type="ARBA" id="ARBA00022614"/>
    </source>
</evidence>
<evidence type="ECO:0000259" key="7">
    <source>
        <dbReference type="Pfam" id="PF00931"/>
    </source>
</evidence>
<proteinExistence type="inferred from homology"/>
<keyword evidence="4" id="KW-0547">Nucleotide-binding</keyword>
<dbReference type="GO" id="GO:0043531">
    <property type="term" value="F:ADP binding"/>
    <property type="evidence" value="ECO:0007669"/>
    <property type="project" value="InterPro"/>
</dbReference>
<evidence type="ECO:0000313" key="10">
    <source>
        <dbReference type="EMBL" id="PWA38860.1"/>
    </source>
</evidence>
<evidence type="ECO:0000256" key="4">
    <source>
        <dbReference type="ARBA" id="ARBA00022741"/>
    </source>
</evidence>
<dbReference type="PANTHER" id="PTHR36766">
    <property type="entry name" value="PLANT BROAD-SPECTRUM MILDEW RESISTANCE PROTEIN RPW8"/>
    <property type="match status" value="1"/>
</dbReference>
<dbReference type="PRINTS" id="PR00364">
    <property type="entry name" value="DISEASERSIST"/>
</dbReference>
<dbReference type="InterPro" id="IPR002182">
    <property type="entry name" value="NB-ARC"/>
</dbReference>
<evidence type="ECO:0000313" key="11">
    <source>
        <dbReference type="Proteomes" id="UP000245207"/>
    </source>
</evidence>
<dbReference type="GO" id="GO:0005524">
    <property type="term" value="F:ATP binding"/>
    <property type="evidence" value="ECO:0007669"/>
    <property type="project" value="UniProtKB-KW"/>
</dbReference>
<dbReference type="Pfam" id="PF00931">
    <property type="entry name" value="NB-ARC"/>
    <property type="match status" value="1"/>
</dbReference>
<dbReference type="FunFam" id="1.10.10.10:FF:000322">
    <property type="entry name" value="Probable disease resistance protein At1g63360"/>
    <property type="match status" value="1"/>
</dbReference>
<dbReference type="PANTHER" id="PTHR36766:SF70">
    <property type="entry name" value="DISEASE RESISTANCE PROTEIN RGA4"/>
    <property type="match status" value="1"/>
</dbReference>
<protein>
    <submittedName>
        <fullName evidence="10">Disease resistance protein RGA3</fullName>
    </submittedName>
</protein>
<feature type="domain" description="Disease resistance N-terminal" evidence="8">
    <location>
        <begin position="1"/>
        <end position="51"/>
    </location>
</feature>
<gene>
    <name evidence="10" type="ORF">CTI12_AA577500</name>
</gene>
<dbReference type="Gene3D" id="1.20.5.4130">
    <property type="match status" value="1"/>
</dbReference>
<evidence type="ECO:0000256" key="5">
    <source>
        <dbReference type="ARBA" id="ARBA00022821"/>
    </source>
</evidence>
<dbReference type="Gene3D" id="1.10.10.10">
    <property type="entry name" value="Winged helix-like DNA-binding domain superfamily/Winged helix DNA-binding domain"/>
    <property type="match status" value="1"/>
</dbReference>
<comment type="caution">
    <text evidence="10">The sequence shown here is derived from an EMBL/GenBank/DDBJ whole genome shotgun (WGS) entry which is preliminary data.</text>
</comment>
<organism evidence="10 11">
    <name type="scientific">Artemisia annua</name>
    <name type="common">Sweet wormwood</name>
    <dbReference type="NCBI Taxonomy" id="35608"/>
    <lineage>
        <taxon>Eukaryota</taxon>
        <taxon>Viridiplantae</taxon>
        <taxon>Streptophyta</taxon>
        <taxon>Embryophyta</taxon>
        <taxon>Tracheophyta</taxon>
        <taxon>Spermatophyta</taxon>
        <taxon>Magnoliopsida</taxon>
        <taxon>eudicotyledons</taxon>
        <taxon>Gunneridae</taxon>
        <taxon>Pentapetalae</taxon>
        <taxon>asterids</taxon>
        <taxon>campanulids</taxon>
        <taxon>Asterales</taxon>
        <taxon>Asteraceae</taxon>
        <taxon>Asteroideae</taxon>
        <taxon>Anthemideae</taxon>
        <taxon>Artemisiinae</taxon>
        <taxon>Artemisia</taxon>
    </lineage>
</organism>
<feature type="domain" description="NB-ARC" evidence="7">
    <location>
        <begin position="133"/>
        <end position="277"/>
    </location>
</feature>
<dbReference type="SUPFAM" id="SSF52540">
    <property type="entry name" value="P-loop containing nucleoside triphosphate hydrolases"/>
    <property type="match status" value="1"/>
</dbReference>
<dbReference type="Proteomes" id="UP000245207">
    <property type="component" value="Unassembled WGS sequence"/>
</dbReference>
<dbReference type="Pfam" id="PF18052">
    <property type="entry name" value="Rx_N"/>
    <property type="match status" value="1"/>
</dbReference>
<name>A0A2U1KQ24_ARTAN</name>
<evidence type="ECO:0000256" key="3">
    <source>
        <dbReference type="ARBA" id="ARBA00022737"/>
    </source>
</evidence>
<dbReference type="OrthoDB" id="2975936at2759"/>
<dbReference type="EMBL" id="PKPP01015190">
    <property type="protein sequence ID" value="PWA38860.1"/>
    <property type="molecule type" value="Genomic_DNA"/>
</dbReference>
<evidence type="ECO:0000259" key="8">
    <source>
        <dbReference type="Pfam" id="PF18052"/>
    </source>
</evidence>
<dbReference type="InterPro" id="IPR027417">
    <property type="entry name" value="P-loop_NTPase"/>
</dbReference>
<accession>A0A2U1KQ24</accession>
<evidence type="ECO:0000256" key="6">
    <source>
        <dbReference type="ARBA" id="ARBA00022840"/>
    </source>
</evidence>
<dbReference type="InterPro" id="IPR041118">
    <property type="entry name" value="Rx_N"/>
</dbReference>
<comment type="similarity">
    <text evidence="1">Belongs to the disease resistance NB-LRR family.</text>
</comment>
<keyword evidence="2" id="KW-0433">Leucine-rich repeat</keyword>